<dbReference type="InterPro" id="IPR037523">
    <property type="entry name" value="VOC_core"/>
</dbReference>
<dbReference type="InterPro" id="IPR004360">
    <property type="entry name" value="Glyas_Fos-R_dOase_dom"/>
</dbReference>
<dbReference type="InterPro" id="IPR029068">
    <property type="entry name" value="Glyas_Bleomycin-R_OHBP_Dase"/>
</dbReference>
<evidence type="ECO:0000313" key="3">
    <source>
        <dbReference type="Proteomes" id="UP000317839"/>
    </source>
</evidence>
<evidence type="ECO:0000259" key="1">
    <source>
        <dbReference type="PROSITE" id="PS51819"/>
    </source>
</evidence>
<dbReference type="AlphaFoldDB" id="A0A545TEB6"/>
<dbReference type="Gene3D" id="3.10.180.10">
    <property type="entry name" value="2,3-Dihydroxybiphenyl 1,2-Dioxygenase, domain 1"/>
    <property type="match status" value="1"/>
</dbReference>
<accession>A0A545TEB6</accession>
<dbReference type="PROSITE" id="PS51819">
    <property type="entry name" value="VOC"/>
    <property type="match status" value="1"/>
</dbReference>
<dbReference type="SUPFAM" id="SSF54593">
    <property type="entry name" value="Glyoxalase/Bleomycin resistance protein/Dihydroxybiphenyl dioxygenase"/>
    <property type="match status" value="1"/>
</dbReference>
<sequence length="118" mass="13010">MSGKIAWTDLTVADAQSIRDFYSNVVGWEPEAVRMGEYDDFNMVAPGSNEPSAGICHARGSNADLPPVWMIYITVDDLQKSLEECQRLGGKVLKPPRENSQYAVIEDPAGAICTLYQQ</sequence>
<organism evidence="2 3">
    <name type="scientific">Aliikangiella marina</name>
    <dbReference type="NCBI Taxonomy" id="1712262"/>
    <lineage>
        <taxon>Bacteria</taxon>
        <taxon>Pseudomonadati</taxon>
        <taxon>Pseudomonadota</taxon>
        <taxon>Gammaproteobacteria</taxon>
        <taxon>Oceanospirillales</taxon>
        <taxon>Pleioneaceae</taxon>
        <taxon>Aliikangiella</taxon>
    </lineage>
</organism>
<reference evidence="2 3" key="1">
    <citation type="submission" date="2019-06" db="EMBL/GenBank/DDBJ databases">
        <title>Draft genome of Aliikangiella marina GYP-15.</title>
        <authorList>
            <person name="Wang G."/>
        </authorList>
    </citation>
    <scope>NUCLEOTIDE SEQUENCE [LARGE SCALE GENOMIC DNA]</scope>
    <source>
        <strain evidence="2 3">GYP-15</strain>
    </source>
</reference>
<gene>
    <name evidence="2" type="ORF">FLL45_11685</name>
</gene>
<keyword evidence="3" id="KW-1185">Reference proteome</keyword>
<comment type="caution">
    <text evidence="2">The sequence shown here is derived from an EMBL/GenBank/DDBJ whole genome shotgun (WGS) entry which is preliminary data.</text>
</comment>
<evidence type="ECO:0000313" key="2">
    <source>
        <dbReference type="EMBL" id="TQV75567.1"/>
    </source>
</evidence>
<dbReference type="Pfam" id="PF00903">
    <property type="entry name" value="Glyoxalase"/>
    <property type="match status" value="1"/>
</dbReference>
<dbReference type="Proteomes" id="UP000317839">
    <property type="component" value="Unassembled WGS sequence"/>
</dbReference>
<dbReference type="PANTHER" id="PTHR33993">
    <property type="entry name" value="GLYOXALASE-RELATED"/>
    <property type="match status" value="1"/>
</dbReference>
<dbReference type="EMBL" id="VIKR01000002">
    <property type="protein sequence ID" value="TQV75567.1"/>
    <property type="molecule type" value="Genomic_DNA"/>
</dbReference>
<dbReference type="InterPro" id="IPR052164">
    <property type="entry name" value="Anthracycline_SecMetBiosynth"/>
</dbReference>
<dbReference type="CDD" id="cd07247">
    <property type="entry name" value="SgaA_N_like"/>
    <property type="match status" value="1"/>
</dbReference>
<dbReference type="OrthoDB" id="9793039at2"/>
<feature type="domain" description="VOC" evidence="1">
    <location>
        <begin position="4"/>
        <end position="118"/>
    </location>
</feature>
<dbReference type="PANTHER" id="PTHR33993:SF14">
    <property type="entry name" value="GB|AAF24581.1"/>
    <property type="match status" value="1"/>
</dbReference>
<proteinExistence type="predicted"/>
<protein>
    <submittedName>
        <fullName evidence="2">VOC family protein</fullName>
    </submittedName>
</protein>
<dbReference type="RefSeq" id="WP_142942181.1">
    <property type="nucleotide sequence ID" value="NZ_VIKR01000002.1"/>
</dbReference>
<name>A0A545TEB6_9GAMM</name>